<evidence type="ECO:0000256" key="4">
    <source>
        <dbReference type="ARBA" id="ARBA00023037"/>
    </source>
</evidence>
<dbReference type="Proteomes" id="UP001152795">
    <property type="component" value="Unassembled WGS sequence"/>
</dbReference>
<sequence>WAERAKQNYIRPISPPWVFRNALPLTDNANEFETSVKTSNLSESIDGPDGWVDTLMQVAVCDAAVKWSPKEKARRLVVITTEAEFHIAGDGL</sequence>
<dbReference type="SUPFAM" id="SSF53300">
    <property type="entry name" value="vWA-like"/>
    <property type="match status" value="1"/>
</dbReference>
<evidence type="ECO:0000313" key="10">
    <source>
        <dbReference type="Proteomes" id="UP001152795"/>
    </source>
</evidence>
<evidence type="ECO:0000256" key="3">
    <source>
        <dbReference type="ARBA" id="ARBA00022692"/>
    </source>
</evidence>
<name>A0A7D9LMR7_PARCT</name>
<comment type="subcellular location">
    <subcellularLocation>
        <location evidence="8">Cell membrane</location>
        <topology evidence="8">Single-pass type I membrane protein</topology>
    </subcellularLocation>
    <subcellularLocation>
        <location evidence="1">Membrane</location>
        <topology evidence="1">Single-pass type I membrane protein</topology>
    </subcellularLocation>
</comment>
<dbReference type="Pfam" id="PF00362">
    <property type="entry name" value="Integrin_beta"/>
    <property type="match status" value="1"/>
</dbReference>
<dbReference type="PANTHER" id="PTHR10082:SF60">
    <property type="entry name" value="INTEGRIN BETA-PS"/>
    <property type="match status" value="1"/>
</dbReference>
<dbReference type="Gene3D" id="3.40.50.410">
    <property type="entry name" value="von Willebrand factor, type A domain"/>
    <property type="match status" value="1"/>
</dbReference>
<dbReference type="GO" id="GO:0098609">
    <property type="term" value="P:cell-cell adhesion"/>
    <property type="evidence" value="ECO:0007669"/>
    <property type="project" value="TreeGrafter"/>
</dbReference>
<evidence type="ECO:0000256" key="6">
    <source>
        <dbReference type="ARBA" id="ARBA00023157"/>
    </source>
</evidence>
<feature type="non-terminal residue" evidence="9">
    <location>
        <position position="92"/>
    </location>
</feature>
<keyword evidence="10" id="KW-1185">Reference proteome</keyword>
<dbReference type="PANTHER" id="PTHR10082">
    <property type="entry name" value="INTEGRIN BETA SUBUNIT"/>
    <property type="match status" value="1"/>
</dbReference>
<feature type="non-terminal residue" evidence="9">
    <location>
        <position position="1"/>
    </location>
</feature>
<comment type="caution">
    <text evidence="9">The sequence shown here is derived from an EMBL/GenBank/DDBJ whole genome shotgun (WGS) entry which is preliminary data.</text>
</comment>
<dbReference type="GO" id="GO:0016477">
    <property type="term" value="P:cell migration"/>
    <property type="evidence" value="ECO:0007669"/>
    <property type="project" value="TreeGrafter"/>
</dbReference>
<keyword evidence="4 8" id="KW-0401">Integrin</keyword>
<evidence type="ECO:0000256" key="7">
    <source>
        <dbReference type="ARBA" id="ARBA00023180"/>
    </source>
</evidence>
<protein>
    <recommendedName>
        <fullName evidence="8">Integrin beta</fullName>
    </recommendedName>
</protein>
<dbReference type="InterPro" id="IPR015812">
    <property type="entry name" value="Integrin_bsu"/>
</dbReference>
<keyword evidence="3 8" id="KW-0812">Transmembrane</keyword>
<dbReference type="InterPro" id="IPR002369">
    <property type="entry name" value="Integrin_bsu_VWA"/>
</dbReference>
<evidence type="ECO:0000313" key="9">
    <source>
        <dbReference type="EMBL" id="CAB4037235.1"/>
    </source>
</evidence>
<dbReference type="OrthoDB" id="410592at2759"/>
<dbReference type="PRINTS" id="PR01186">
    <property type="entry name" value="INTEGRINB"/>
</dbReference>
<dbReference type="GO" id="GO:0007160">
    <property type="term" value="P:cell-matrix adhesion"/>
    <property type="evidence" value="ECO:0007669"/>
    <property type="project" value="TreeGrafter"/>
</dbReference>
<dbReference type="GO" id="GO:0007229">
    <property type="term" value="P:integrin-mediated signaling pathway"/>
    <property type="evidence" value="ECO:0007669"/>
    <property type="project" value="UniProtKB-KW"/>
</dbReference>
<proteinExistence type="inferred from homology"/>
<organism evidence="9 10">
    <name type="scientific">Paramuricea clavata</name>
    <name type="common">Red gorgonian</name>
    <name type="synonym">Violescent sea-whip</name>
    <dbReference type="NCBI Taxonomy" id="317549"/>
    <lineage>
        <taxon>Eukaryota</taxon>
        <taxon>Metazoa</taxon>
        <taxon>Cnidaria</taxon>
        <taxon>Anthozoa</taxon>
        <taxon>Octocorallia</taxon>
        <taxon>Malacalcyonacea</taxon>
        <taxon>Plexauridae</taxon>
        <taxon>Paramuricea</taxon>
    </lineage>
</organism>
<keyword evidence="5" id="KW-0472">Membrane</keyword>
<evidence type="ECO:0000256" key="8">
    <source>
        <dbReference type="RuleBase" id="RU000633"/>
    </source>
</evidence>
<dbReference type="GO" id="GO:0005925">
    <property type="term" value="C:focal adhesion"/>
    <property type="evidence" value="ECO:0007669"/>
    <property type="project" value="TreeGrafter"/>
</dbReference>
<keyword evidence="8" id="KW-0130">Cell adhesion</keyword>
<dbReference type="GO" id="GO:0005178">
    <property type="term" value="F:integrin binding"/>
    <property type="evidence" value="ECO:0007669"/>
    <property type="project" value="TreeGrafter"/>
</dbReference>
<dbReference type="GO" id="GO:0009986">
    <property type="term" value="C:cell surface"/>
    <property type="evidence" value="ECO:0007669"/>
    <property type="project" value="TreeGrafter"/>
</dbReference>
<dbReference type="EMBL" id="CACRXK020022868">
    <property type="protein sequence ID" value="CAB4037235.1"/>
    <property type="molecule type" value="Genomic_DNA"/>
</dbReference>
<dbReference type="GO" id="GO:0033627">
    <property type="term" value="P:cell adhesion mediated by integrin"/>
    <property type="evidence" value="ECO:0007669"/>
    <property type="project" value="TreeGrafter"/>
</dbReference>
<keyword evidence="6" id="KW-1015">Disulfide bond</keyword>
<dbReference type="AlphaFoldDB" id="A0A7D9LMR7"/>
<comment type="similarity">
    <text evidence="2 8">Belongs to the integrin beta chain family.</text>
</comment>
<gene>
    <name evidence="9" type="ORF">PACLA_8A083441</name>
</gene>
<dbReference type="InterPro" id="IPR036465">
    <property type="entry name" value="vWFA_dom_sf"/>
</dbReference>
<evidence type="ECO:0000256" key="1">
    <source>
        <dbReference type="ARBA" id="ARBA00004479"/>
    </source>
</evidence>
<accession>A0A7D9LMR7</accession>
<dbReference type="GO" id="GO:0008305">
    <property type="term" value="C:integrin complex"/>
    <property type="evidence" value="ECO:0007669"/>
    <property type="project" value="TreeGrafter"/>
</dbReference>
<reference evidence="9" key="1">
    <citation type="submission" date="2020-04" db="EMBL/GenBank/DDBJ databases">
        <authorList>
            <person name="Alioto T."/>
            <person name="Alioto T."/>
            <person name="Gomez Garrido J."/>
        </authorList>
    </citation>
    <scope>NUCLEOTIDE SEQUENCE</scope>
    <source>
        <strain evidence="9">A484AB</strain>
    </source>
</reference>
<evidence type="ECO:0000256" key="2">
    <source>
        <dbReference type="ARBA" id="ARBA00007449"/>
    </source>
</evidence>
<keyword evidence="7" id="KW-0325">Glycoprotein</keyword>
<evidence type="ECO:0000256" key="5">
    <source>
        <dbReference type="ARBA" id="ARBA00023136"/>
    </source>
</evidence>